<dbReference type="EMBL" id="JANFNH010000001">
    <property type="protein sequence ID" value="MCQ4040611.1"/>
    <property type="molecule type" value="Genomic_DNA"/>
</dbReference>
<accession>A0ABT1P5H0</accession>
<dbReference type="Pfam" id="PF19730">
    <property type="entry name" value="DUF6221"/>
    <property type="match status" value="1"/>
</dbReference>
<evidence type="ECO:0000313" key="1">
    <source>
        <dbReference type="EMBL" id="MCQ4040611.1"/>
    </source>
</evidence>
<reference evidence="1 2" key="1">
    <citation type="submission" date="2022-06" db="EMBL/GenBank/DDBJ databases">
        <title>Draft genome sequence of type strain Streptomyces rubrisoli DSM 42083.</title>
        <authorList>
            <person name="Duangmal K."/>
            <person name="Klaysubun C."/>
        </authorList>
    </citation>
    <scope>NUCLEOTIDE SEQUENCE [LARGE SCALE GENOMIC DNA]</scope>
    <source>
        <strain evidence="1 2">DSM 42083</strain>
    </source>
</reference>
<evidence type="ECO:0000313" key="2">
    <source>
        <dbReference type="Proteomes" id="UP001206206"/>
    </source>
</evidence>
<dbReference type="Proteomes" id="UP001206206">
    <property type="component" value="Unassembled WGS sequence"/>
</dbReference>
<organism evidence="1 2">
    <name type="scientific">Streptantibioticus rubrisoli</name>
    <dbReference type="NCBI Taxonomy" id="1387313"/>
    <lineage>
        <taxon>Bacteria</taxon>
        <taxon>Bacillati</taxon>
        <taxon>Actinomycetota</taxon>
        <taxon>Actinomycetes</taxon>
        <taxon>Kitasatosporales</taxon>
        <taxon>Streptomycetaceae</taxon>
        <taxon>Streptantibioticus</taxon>
    </lineage>
</organism>
<gene>
    <name evidence="1" type="ORF">NON19_00890</name>
</gene>
<name>A0ABT1P5H0_9ACTN</name>
<comment type="caution">
    <text evidence="1">The sequence shown here is derived from an EMBL/GenBank/DDBJ whole genome shotgun (WGS) entry which is preliminary data.</text>
</comment>
<dbReference type="RefSeq" id="WP_255924561.1">
    <property type="nucleotide sequence ID" value="NZ_JANFNH010000001.1"/>
</dbReference>
<sequence>MTDPLEFLVAAHGRAEEIARALRDDLWWPPEAERIEVYTDSNILIAGADDTIRCLTAAADPAAVLRRIAAERELLALHQPEREAYIYPDVDGPEPGVLTVACKTCAQGQHYDLRPEVFPCPTVRLLAEAWGWTEQEEQR</sequence>
<protein>
    <submittedName>
        <fullName evidence="1">DUF6221 family protein</fullName>
    </submittedName>
</protein>
<proteinExistence type="predicted"/>
<keyword evidence="2" id="KW-1185">Reference proteome</keyword>
<dbReference type="InterPro" id="IPR046193">
    <property type="entry name" value="DUF6221"/>
</dbReference>